<dbReference type="PANTHER" id="PTHR12302">
    <property type="entry name" value="EBNA2 BINDING PROTEIN P100"/>
    <property type="match status" value="1"/>
</dbReference>
<dbReference type="OrthoDB" id="9805504at2"/>
<dbReference type="Pfam" id="PF00565">
    <property type="entry name" value="SNase"/>
    <property type="match status" value="1"/>
</dbReference>
<keyword evidence="7" id="KW-1185">Reference proteome</keyword>
<evidence type="ECO:0000256" key="3">
    <source>
        <dbReference type="ARBA" id="ARBA00022801"/>
    </source>
</evidence>
<dbReference type="InterPro" id="IPR016071">
    <property type="entry name" value="Staphylococal_nuclease_OB-fold"/>
</dbReference>
<keyword evidence="3" id="KW-0378">Hydrolase</keyword>
<evidence type="ECO:0000259" key="5">
    <source>
        <dbReference type="PROSITE" id="PS50830"/>
    </source>
</evidence>
<dbReference type="GO" id="GO:0003676">
    <property type="term" value="F:nucleic acid binding"/>
    <property type="evidence" value="ECO:0007669"/>
    <property type="project" value="InterPro"/>
</dbReference>
<keyword evidence="4" id="KW-0732">Signal</keyword>
<dbReference type="RefSeq" id="WP_017694157.1">
    <property type="nucleotide sequence ID" value="NZ_WMJZ01000020.1"/>
</dbReference>
<dbReference type="Proteomes" id="UP000477739">
    <property type="component" value="Unassembled WGS sequence"/>
</dbReference>
<dbReference type="GO" id="GO:0004519">
    <property type="term" value="F:endonuclease activity"/>
    <property type="evidence" value="ECO:0007669"/>
    <property type="project" value="UniProtKB-KW"/>
</dbReference>
<dbReference type="InterPro" id="IPR002071">
    <property type="entry name" value="Thermonucl_AS"/>
</dbReference>
<dbReference type="PROSITE" id="PS50830">
    <property type="entry name" value="TNASE_3"/>
    <property type="match status" value="1"/>
</dbReference>
<name>A0A6L6INI5_9ENTR</name>
<dbReference type="AlphaFoldDB" id="A0A6L6INI5"/>
<feature type="chain" id="PRO_5026855326" evidence="4">
    <location>
        <begin position="29"/>
        <end position="165"/>
    </location>
</feature>
<gene>
    <name evidence="6" type="ORF">GJV78_14955</name>
</gene>
<evidence type="ECO:0000256" key="4">
    <source>
        <dbReference type="SAM" id="SignalP"/>
    </source>
</evidence>
<dbReference type="PROSITE" id="PS01284">
    <property type="entry name" value="TNASE_2"/>
    <property type="match status" value="1"/>
</dbReference>
<feature type="domain" description="TNase-like" evidence="5">
    <location>
        <begin position="28"/>
        <end position="151"/>
    </location>
</feature>
<dbReference type="Gene3D" id="2.40.50.90">
    <property type="match status" value="1"/>
</dbReference>
<organism evidence="6 7">
    <name type="scientific">Intestinirhabdus alba</name>
    <dbReference type="NCBI Taxonomy" id="2899544"/>
    <lineage>
        <taxon>Bacteria</taxon>
        <taxon>Pseudomonadati</taxon>
        <taxon>Pseudomonadota</taxon>
        <taxon>Gammaproteobacteria</taxon>
        <taxon>Enterobacterales</taxon>
        <taxon>Enterobacteriaceae</taxon>
        <taxon>Intestinirhabdus</taxon>
    </lineage>
</organism>
<sequence length="165" mass="18969">MFKAMRCRIKSSLYAVSLLILLTGNTDAALKGRVIRVLDGDTIEVLQVNNERTRIRLNGIDAPEKKQDFGQRSRQFLNDQIALQVVTIHGDETDRYGRVLGTVWLNGRDINAEQIRHGMAWAYRYHGIASNAEYEALEKEARLHKLGLWSGPNPVEPWRWRKINN</sequence>
<feature type="signal peptide" evidence="4">
    <location>
        <begin position="1"/>
        <end position="28"/>
    </location>
</feature>
<accession>A0A6L6INI5</accession>
<evidence type="ECO:0000256" key="1">
    <source>
        <dbReference type="ARBA" id="ARBA00022722"/>
    </source>
</evidence>
<proteinExistence type="predicted"/>
<dbReference type="PANTHER" id="PTHR12302:SF3">
    <property type="entry name" value="SERINE_THREONINE-PROTEIN KINASE 31"/>
    <property type="match status" value="1"/>
</dbReference>
<keyword evidence="1" id="KW-0540">Nuclease</keyword>
<reference evidence="6 7" key="1">
    <citation type="submission" date="2019-11" db="EMBL/GenBank/DDBJ databases">
        <title>Escherichia alba sp. nov. isolated from the gut of plastic-eating superworms Zophobas atratus.</title>
        <authorList>
            <person name="Yang Y."/>
        </authorList>
    </citation>
    <scope>NUCLEOTIDE SEQUENCE [LARGE SCALE GENOMIC DNA]</scope>
    <source>
        <strain evidence="7">BIT-B35</strain>
    </source>
</reference>
<evidence type="ECO:0000313" key="6">
    <source>
        <dbReference type="EMBL" id="MTH47534.1"/>
    </source>
</evidence>
<dbReference type="SUPFAM" id="SSF50199">
    <property type="entry name" value="Staphylococcal nuclease"/>
    <property type="match status" value="1"/>
</dbReference>
<dbReference type="GO" id="GO:0016787">
    <property type="term" value="F:hydrolase activity"/>
    <property type="evidence" value="ECO:0007669"/>
    <property type="project" value="UniProtKB-KW"/>
</dbReference>
<keyword evidence="2" id="KW-0255">Endonuclease</keyword>
<dbReference type="SMART" id="SM00318">
    <property type="entry name" value="SNc"/>
    <property type="match status" value="1"/>
</dbReference>
<evidence type="ECO:0000256" key="2">
    <source>
        <dbReference type="ARBA" id="ARBA00022759"/>
    </source>
</evidence>
<evidence type="ECO:0000313" key="7">
    <source>
        <dbReference type="Proteomes" id="UP000477739"/>
    </source>
</evidence>
<comment type="caution">
    <text evidence="6">The sequence shown here is derived from an EMBL/GenBank/DDBJ whole genome shotgun (WGS) entry which is preliminary data.</text>
</comment>
<dbReference type="InterPro" id="IPR035437">
    <property type="entry name" value="SNase_OB-fold_sf"/>
</dbReference>
<protein>
    <submittedName>
        <fullName evidence="6">Chromosome partitioning protein ParB</fullName>
    </submittedName>
</protein>
<dbReference type="EMBL" id="WMJZ01000020">
    <property type="protein sequence ID" value="MTH47534.1"/>
    <property type="molecule type" value="Genomic_DNA"/>
</dbReference>
<dbReference type="PROSITE" id="PS01123">
    <property type="entry name" value="TNASE_1"/>
    <property type="match status" value="1"/>
</dbReference>